<evidence type="ECO:0000313" key="3">
    <source>
        <dbReference type="Proteomes" id="UP001620597"/>
    </source>
</evidence>
<dbReference type="Proteomes" id="UP001620597">
    <property type="component" value="Unassembled WGS sequence"/>
</dbReference>
<keyword evidence="3" id="KW-1185">Reference proteome</keyword>
<dbReference type="InterPro" id="IPR010353">
    <property type="entry name" value="DmpK"/>
</dbReference>
<comment type="caution">
    <text evidence="2">The sequence shown here is derived from an EMBL/GenBank/DDBJ whole genome shotgun (WGS) entry which is preliminary data.</text>
</comment>
<organism evidence="2 3">
    <name type="scientific">Oceanobacter antarcticus</name>
    <dbReference type="NCBI Taxonomy" id="3133425"/>
    <lineage>
        <taxon>Bacteria</taxon>
        <taxon>Pseudomonadati</taxon>
        <taxon>Pseudomonadota</taxon>
        <taxon>Gammaproteobacteria</taxon>
        <taxon>Oceanospirillales</taxon>
        <taxon>Oceanospirillaceae</taxon>
        <taxon>Oceanobacter</taxon>
    </lineage>
</organism>
<name>A0ABW8NMK1_9GAMM</name>
<accession>A0ABW8NMK1</accession>
<gene>
    <name evidence="2" type="ORF">WG929_17510</name>
</gene>
<dbReference type="RefSeq" id="WP_416207138.1">
    <property type="nucleotide sequence ID" value="NZ_JBBKTX010000026.1"/>
</dbReference>
<protein>
    <submittedName>
        <fullName evidence="2">Phenol hydroxylase subunit</fullName>
    </submittedName>
</protein>
<proteinExistence type="predicted"/>
<dbReference type="EMBL" id="JBBKTX010000026">
    <property type="protein sequence ID" value="MFK4754213.1"/>
    <property type="molecule type" value="Genomic_DNA"/>
</dbReference>
<dbReference type="Pfam" id="PF06099">
    <property type="entry name" value="Phenol_hyd_sub"/>
    <property type="match status" value="1"/>
</dbReference>
<feature type="region of interest" description="Disordered" evidence="1">
    <location>
        <begin position="1"/>
        <end position="20"/>
    </location>
</feature>
<evidence type="ECO:0000256" key="1">
    <source>
        <dbReference type="SAM" id="MobiDB-lite"/>
    </source>
</evidence>
<evidence type="ECO:0000313" key="2">
    <source>
        <dbReference type="EMBL" id="MFK4754213.1"/>
    </source>
</evidence>
<sequence length="109" mass="11992">MSSAESSLPGSSAGLSLVSSRDPLQSHTRYIRVRSAPNSRYVEFDFAIDDPSLFVELILPLQAFEIFCQANSVVAMTKQQAAGIDAEMDKWRYGHDTLVGRSHSSANQQ</sequence>
<reference evidence="2 3" key="1">
    <citation type="submission" date="2024-03" db="EMBL/GenBank/DDBJ databases">
        <title>High-quality draft genome sequence of Oceanobacter sp. wDCs-4.</title>
        <authorList>
            <person name="Dong C."/>
        </authorList>
    </citation>
    <scope>NUCLEOTIDE SEQUENCE [LARGE SCALE GENOMIC DNA]</scope>
    <source>
        <strain evidence="3">wDCs-4</strain>
    </source>
</reference>